<name>A0AC34QRU4_9BILA</name>
<protein>
    <submittedName>
        <fullName evidence="2">Uncharacterized protein</fullName>
    </submittedName>
</protein>
<evidence type="ECO:0000313" key="2">
    <source>
        <dbReference type="WBParaSite" id="JU765_v2.g18885.t1"/>
    </source>
</evidence>
<sequence>MSSSNYGRFLEPPLLTFDPGSDDEDEEIYADRWSPKSSGLISRALSPLLKSPFRKSSKLLDVDYGNENDYGSVRKSSFWDRLTPDSTGAVFGKSSRRNLPRRY</sequence>
<proteinExistence type="predicted"/>
<reference evidence="2" key="1">
    <citation type="submission" date="2022-11" db="UniProtKB">
        <authorList>
            <consortium name="WormBaseParasite"/>
        </authorList>
    </citation>
    <scope>IDENTIFICATION</scope>
</reference>
<accession>A0AC34QRU4</accession>
<organism evidence="1 2">
    <name type="scientific">Panagrolaimus sp. JU765</name>
    <dbReference type="NCBI Taxonomy" id="591449"/>
    <lineage>
        <taxon>Eukaryota</taxon>
        <taxon>Metazoa</taxon>
        <taxon>Ecdysozoa</taxon>
        <taxon>Nematoda</taxon>
        <taxon>Chromadorea</taxon>
        <taxon>Rhabditida</taxon>
        <taxon>Tylenchina</taxon>
        <taxon>Panagrolaimomorpha</taxon>
        <taxon>Panagrolaimoidea</taxon>
        <taxon>Panagrolaimidae</taxon>
        <taxon>Panagrolaimus</taxon>
    </lineage>
</organism>
<dbReference type="WBParaSite" id="JU765_v2.g18885.t1">
    <property type="protein sequence ID" value="JU765_v2.g18885.t1"/>
    <property type="gene ID" value="JU765_v2.g18885"/>
</dbReference>
<evidence type="ECO:0000313" key="1">
    <source>
        <dbReference type="Proteomes" id="UP000887576"/>
    </source>
</evidence>
<dbReference type="Proteomes" id="UP000887576">
    <property type="component" value="Unplaced"/>
</dbReference>